<accession>A0A0P1NUS1</accession>
<keyword evidence="6 13" id="KW-0479">Metal-binding</keyword>
<keyword evidence="9 13" id="KW-0460">Magnesium</keyword>
<comment type="similarity">
    <text evidence="2 13">Belongs to the class-II aminoacyl-tRNA synthetase family.</text>
</comment>
<dbReference type="GO" id="GO:0004824">
    <property type="term" value="F:lysine-tRNA ligase activity"/>
    <property type="evidence" value="ECO:0007669"/>
    <property type="project" value="UniProtKB-UniRule"/>
</dbReference>
<reference evidence="16 19" key="1">
    <citation type="submission" date="2015-11" db="EMBL/GenBank/DDBJ databases">
        <authorList>
            <person name="Varghese N."/>
        </authorList>
    </citation>
    <scope>NUCLEOTIDE SEQUENCE [LARGE SCALE GENOMIC DNA]</scope>
    <source>
        <strain evidence="16 19">JGI-8</strain>
    </source>
</reference>
<dbReference type="GO" id="GO:0000049">
    <property type="term" value="F:tRNA binding"/>
    <property type="evidence" value="ECO:0007669"/>
    <property type="project" value="TreeGrafter"/>
</dbReference>
<evidence type="ECO:0000256" key="1">
    <source>
        <dbReference type="ARBA" id="ARBA00004496"/>
    </source>
</evidence>
<dbReference type="InterPro" id="IPR004365">
    <property type="entry name" value="NA-bd_OB_tRNA"/>
</dbReference>
<evidence type="ECO:0000256" key="13">
    <source>
        <dbReference type="HAMAP-Rule" id="MF_00252"/>
    </source>
</evidence>
<comment type="subunit">
    <text evidence="3 13">Homodimer.</text>
</comment>
<dbReference type="Gene3D" id="3.30.930.10">
    <property type="entry name" value="Bira Bifunctional Protein, Domain 2"/>
    <property type="match status" value="1"/>
</dbReference>
<dbReference type="PROSITE" id="PS50862">
    <property type="entry name" value="AA_TRNA_LIGASE_II"/>
    <property type="match status" value="1"/>
</dbReference>
<evidence type="ECO:0000256" key="5">
    <source>
        <dbReference type="ARBA" id="ARBA00022598"/>
    </source>
</evidence>
<dbReference type="InterPro" id="IPR045864">
    <property type="entry name" value="aa-tRNA-synth_II/BPL/LPL"/>
</dbReference>
<dbReference type="Pfam" id="PF01336">
    <property type="entry name" value="tRNA_anti-codon"/>
    <property type="match status" value="1"/>
</dbReference>
<evidence type="ECO:0000256" key="10">
    <source>
        <dbReference type="ARBA" id="ARBA00022917"/>
    </source>
</evidence>
<dbReference type="GO" id="GO:0005524">
    <property type="term" value="F:ATP binding"/>
    <property type="evidence" value="ECO:0007669"/>
    <property type="project" value="UniProtKB-UniRule"/>
</dbReference>
<dbReference type="Pfam" id="PF00152">
    <property type="entry name" value="tRNA-synt_2"/>
    <property type="match status" value="1"/>
</dbReference>
<evidence type="ECO:0000256" key="7">
    <source>
        <dbReference type="ARBA" id="ARBA00022741"/>
    </source>
</evidence>
<dbReference type="PRINTS" id="PR00982">
    <property type="entry name" value="TRNASYNTHLYS"/>
</dbReference>
<dbReference type="EC" id="6.1.1.6" evidence="13"/>
<dbReference type="NCBIfam" id="TIGR00499">
    <property type="entry name" value="lysS_bact"/>
    <property type="match status" value="1"/>
</dbReference>
<reference evidence="17 18" key="2">
    <citation type="submission" date="2015-11" db="EMBL/GenBank/DDBJ databases">
        <authorList>
            <person name="Zhang Y."/>
            <person name="Guo Z."/>
        </authorList>
    </citation>
    <scope>NUCLEOTIDE SEQUENCE [LARGE SCALE GENOMIC DNA]</scope>
    <source>
        <strain evidence="17">JGI-4</strain>
    </source>
</reference>
<evidence type="ECO:0000256" key="3">
    <source>
        <dbReference type="ARBA" id="ARBA00011738"/>
    </source>
</evidence>
<comment type="catalytic activity">
    <reaction evidence="12 13 14">
        <text>tRNA(Lys) + L-lysine + ATP = L-lysyl-tRNA(Lys) + AMP + diphosphate</text>
        <dbReference type="Rhea" id="RHEA:20792"/>
        <dbReference type="Rhea" id="RHEA-COMP:9696"/>
        <dbReference type="Rhea" id="RHEA-COMP:9697"/>
        <dbReference type="ChEBI" id="CHEBI:30616"/>
        <dbReference type="ChEBI" id="CHEBI:32551"/>
        <dbReference type="ChEBI" id="CHEBI:33019"/>
        <dbReference type="ChEBI" id="CHEBI:78442"/>
        <dbReference type="ChEBI" id="CHEBI:78529"/>
        <dbReference type="ChEBI" id="CHEBI:456215"/>
        <dbReference type="EC" id="6.1.1.6"/>
    </reaction>
</comment>
<evidence type="ECO:0000256" key="9">
    <source>
        <dbReference type="ARBA" id="ARBA00022842"/>
    </source>
</evidence>
<dbReference type="InterPro" id="IPR018149">
    <property type="entry name" value="Lys-tRNA-synth_II_C"/>
</dbReference>
<evidence type="ECO:0000313" key="17">
    <source>
        <dbReference type="EMBL" id="CUU00961.1"/>
    </source>
</evidence>
<dbReference type="PANTHER" id="PTHR42918:SF15">
    <property type="entry name" value="LYSINE--TRNA LIGASE, CHLOROPLASTIC_MITOCHONDRIAL"/>
    <property type="match status" value="1"/>
</dbReference>
<dbReference type="HAMAP" id="MF_00252">
    <property type="entry name" value="Lys_tRNA_synth_class2"/>
    <property type="match status" value="1"/>
</dbReference>
<evidence type="ECO:0000256" key="12">
    <source>
        <dbReference type="ARBA" id="ARBA00048573"/>
    </source>
</evidence>
<sequence>MQDELKLQYWEEFNQLMKRRLEELEELKKLGINPYPYEFPVNAYSVEILKNFRDEDPPMNVSIAGRIMSIRRMGKATFSHIQDSKGKIQVYFKKDVLNDKYDILKLLDIGDIIGVKGEVFRTKTGEITVKVEDYQVLAKAIRPLPVVKEKIDEHGNRIVYDPFTDKEMRYRQRYVDLIVNPDVRQVFIKRAKIISTIREILDSHGFIEVETPILQPIYGGATARPFITHHNVLDMDLYLRIADELYLKRLIVGGFDGVYEIGKDFRNEGMDRMHNPEFTMLELYVAYKDYNWMMEFTENLIYNVNLRVNGTAKVKFGDNEIDLTPPWKRVPMFELLKQYTGENLEGKSEEELRAIARQLNVDVSSKIGVGKIIDEIFSELVQPNLIQPTFVIDYPVEMSPLAKRHRNNPRLVERFEVIICGMEVCNAFSELNDPIEQRLRFEEQVKLRSQGDEEAMTIDEDFIRALEYGMPPTAGLGIGIDRLVMILTNQRTIRDVILFPHMRPEK</sequence>
<dbReference type="InterPro" id="IPR034762">
    <property type="entry name" value="Lys-tRNA-ligase_II_bac/euk"/>
</dbReference>
<dbReference type="PIRSF" id="PIRSF039101">
    <property type="entry name" value="LysRS2"/>
    <property type="match status" value="1"/>
</dbReference>
<accession>A0A0P1MDD0</accession>
<dbReference type="STRING" id="1633631.GCA_001442925_00143"/>
<accession>A0A0P1LCT9</accession>
<dbReference type="SUPFAM" id="SSF50249">
    <property type="entry name" value="Nucleic acid-binding proteins"/>
    <property type="match status" value="1"/>
</dbReference>
<dbReference type="InterPro" id="IPR044136">
    <property type="entry name" value="Lys-tRNA-ligase_II_N"/>
</dbReference>
<accession>A0A0P1LJR1</accession>
<keyword evidence="19" id="KW-1185">Reference proteome</keyword>
<dbReference type="Gene3D" id="2.40.50.140">
    <property type="entry name" value="Nucleic acid-binding proteins"/>
    <property type="match status" value="1"/>
</dbReference>
<comment type="cofactor">
    <cofactor evidence="13 14">
        <name>Mg(2+)</name>
        <dbReference type="ChEBI" id="CHEBI:18420"/>
    </cofactor>
    <text evidence="13 14">Binds 3 Mg(2+) ions per subunit.</text>
</comment>
<feature type="binding site" evidence="13">
    <location>
        <position position="423"/>
    </location>
    <ligand>
        <name>Mg(2+)</name>
        <dbReference type="ChEBI" id="CHEBI:18420"/>
        <label>1</label>
    </ligand>
</feature>
<dbReference type="FunFam" id="2.40.50.140:FF:000024">
    <property type="entry name" value="Lysine--tRNA ligase"/>
    <property type="match status" value="1"/>
</dbReference>
<evidence type="ECO:0000313" key="18">
    <source>
        <dbReference type="Proteomes" id="UP000182011"/>
    </source>
</evidence>
<dbReference type="EMBL" id="FAOP01000001">
    <property type="protein sequence ID" value="CUU00961.1"/>
    <property type="molecule type" value="Genomic_DNA"/>
</dbReference>
<dbReference type="GO" id="GO:0006430">
    <property type="term" value="P:lysyl-tRNA aminoacylation"/>
    <property type="evidence" value="ECO:0007669"/>
    <property type="project" value="UniProtKB-UniRule"/>
</dbReference>
<proteinExistence type="inferred from homology"/>
<dbReference type="AlphaFoldDB" id="A0A0P1LH19"/>
<dbReference type="Proteomes" id="UP000182011">
    <property type="component" value="Unassembled WGS sequence"/>
</dbReference>
<evidence type="ECO:0000256" key="8">
    <source>
        <dbReference type="ARBA" id="ARBA00022840"/>
    </source>
</evidence>
<evidence type="ECO:0000256" key="14">
    <source>
        <dbReference type="RuleBase" id="RU000336"/>
    </source>
</evidence>
<accession>A0A0P1LH19</accession>
<dbReference type="FunFam" id="3.30.930.10:FF:000238">
    <property type="entry name" value="Lysine--tRNA ligase"/>
    <property type="match status" value="1"/>
</dbReference>
<comment type="subcellular location">
    <subcellularLocation>
        <location evidence="1 13">Cytoplasm</location>
    </subcellularLocation>
</comment>
<evidence type="ECO:0000256" key="2">
    <source>
        <dbReference type="ARBA" id="ARBA00008226"/>
    </source>
</evidence>
<keyword evidence="10 13" id="KW-0648">Protein biosynthesis</keyword>
<keyword evidence="11 13" id="KW-0030">Aminoacyl-tRNA synthetase</keyword>
<accession>A0A0P1LHB0</accession>
<keyword evidence="5 13" id="KW-0436">Ligase</keyword>
<dbReference type="CDD" id="cd04322">
    <property type="entry name" value="LysRS_N"/>
    <property type="match status" value="1"/>
</dbReference>
<dbReference type="SUPFAM" id="SSF55681">
    <property type="entry name" value="Class II aaRS and biotin synthetases"/>
    <property type="match status" value="1"/>
</dbReference>
<accession>A0A0S4MT79</accession>
<dbReference type="Proteomes" id="UP000182200">
    <property type="component" value="Unassembled WGS sequence"/>
</dbReference>
<dbReference type="InterPro" id="IPR004364">
    <property type="entry name" value="Aa-tRNA-synt_II"/>
</dbReference>
<dbReference type="GO" id="GO:0000287">
    <property type="term" value="F:magnesium ion binding"/>
    <property type="evidence" value="ECO:0007669"/>
    <property type="project" value="UniProtKB-UniRule"/>
</dbReference>
<evidence type="ECO:0000256" key="4">
    <source>
        <dbReference type="ARBA" id="ARBA00022490"/>
    </source>
</evidence>
<evidence type="ECO:0000256" key="11">
    <source>
        <dbReference type="ARBA" id="ARBA00023146"/>
    </source>
</evidence>
<dbReference type="CDD" id="cd00775">
    <property type="entry name" value="LysRS_core"/>
    <property type="match status" value="1"/>
</dbReference>
<dbReference type="InterPro" id="IPR006195">
    <property type="entry name" value="aa-tRNA-synth_II"/>
</dbReference>
<accession>A0A0P1LQE2</accession>
<evidence type="ECO:0000313" key="16">
    <source>
        <dbReference type="EMBL" id="CUS93374.1"/>
    </source>
</evidence>
<organism evidence="17 18">
    <name type="scientific">Candidatus Kryptonium thompsonii</name>
    <dbReference type="NCBI Taxonomy" id="1633631"/>
    <lineage>
        <taxon>Bacteria</taxon>
        <taxon>Pseudomonadati</taxon>
        <taxon>Candidatus Kryptoniota</taxon>
        <taxon>Candidatus Kryptonium</taxon>
    </lineage>
</organism>
<evidence type="ECO:0000256" key="6">
    <source>
        <dbReference type="ARBA" id="ARBA00022723"/>
    </source>
</evidence>
<protein>
    <recommendedName>
        <fullName evidence="13">Lysine--tRNA ligase</fullName>
        <ecNumber evidence="13">6.1.1.6</ecNumber>
    </recommendedName>
    <alternativeName>
        <fullName evidence="13">Lysyl-tRNA synthetase</fullName>
        <shortName evidence="13">LysRS</shortName>
    </alternativeName>
</protein>
<dbReference type="EMBL" id="CZVI01000035">
    <property type="protein sequence ID" value="CUS93374.1"/>
    <property type="molecule type" value="Genomic_DNA"/>
</dbReference>
<gene>
    <name evidence="13" type="primary">lysS</name>
    <name evidence="17" type="ORF">JGI4_00143</name>
    <name evidence="16" type="ORF">JGI8_01805</name>
</gene>
<feature type="binding site" evidence="13">
    <location>
        <position position="416"/>
    </location>
    <ligand>
        <name>Mg(2+)</name>
        <dbReference type="ChEBI" id="CHEBI:18420"/>
        <label>1</label>
    </ligand>
</feature>
<name>A0A0P1LH19_9BACT</name>
<feature type="binding site" evidence="13">
    <location>
        <position position="423"/>
    </location>
    <ligand>
        <name>Mg(2+)</name>
        <dbReference type="ChEBI" id="CHEBI:18420"/>
        <label>2</label>
    </ligand>
</feature>
<keyword evidence="4 13" id="KW-0963">Cytoplasm</keyword>
<dbReference type="GO" id="GO:0005829">
    <property type="term" value="C:cytosol"/>
    <property type="evidence" value="ECO:0007669"/>
    <property type="project" value="TreeGrafter"/>
</dbReference>
<evidence type="ECO:0000313" key="19">
    <source>
        <dbReference type="Proteomes" id="UP000182200"/>
    </source>
</evidence>
<dbReference type="NCBIfam" id="NF001756">
    <property type="entry name" value="PRK00484.1"/>
    <property type="match status" value="1"/>
</dbReference>
<accession>A0A0P1P6C2</accession>
<dbReference type="InterPro" id="IPR012340">
    <property type="entry name" value="NA-bd_OB-fold"/>
</dbReference>
<evidence type="ECO:0000259" key="15">
    <source>
        <dbReference type="PROSITE" id="PS50862"/>
    </source>
</evidence>
<dbReference type="PANTHER" id="PTHR42918">
    <property type="entry name" value="LYSYL-TRNA SYNTHETASE"/>
    <property type="match status" value="1"/>
</dbReference>
<feature type="domain" description="Aminoacyl-transfer RNA synthetases class-II family profile" evidence="15">
    <location>
        <begin position="190"/>
        <end position="504"/>
    </location>
</feature>
<dbReference type="InterPro" id="IPR002313">
    <property type="entry name" value="Lys-tRNA-ligase_II"/>
</dbReference>
<keyword evidence="8 13" id="KW-0067">ATP-binding</keyword>
<keyword evidence="7 13" id="KW-0547">Nucleotide-binding</keyword>